<dbReference type="GO" id="GO:0016020">
    <property type="term" value="C:membrane"/>
    <property type="evidence" value="ECO:0007669"/>
    <property type="project" value="UniProtKB-SubCell"/>
</dbReference>
<keyword evidence="11" id="KW-1185">Reference proteome</keyword>
<dbReference type="GO" id="GO:0008444">
    <property type="term" value="F:CDP-diacylglycerol-glycerol-3-phosphate 3-phosphatidyltransferase activity"/>
    <property type="evidence" value="ECO:0007669"/>
    <property type="project" value="TreeGrafter"/>
</dbReference>
<dbReference type="InterPro" id="IPR050324">
    <property type="entry name" value="CDP-alcohol_PTase-I"/>
</dbReference>
<evidence type="ECO:0000256" key="7">
    <source>
        <dbReference type="ARBA" id="ARBA00023209"/>
    </source>
</evidence>
<feature type="compositionally biased region" description="Basic and acidic residues" evidence="9">
    <location>
        <begin position="7"/>
        <end position="17"/>
    </location>
</feature>
<evidence type="ECO:0000313" key="10">
    <source>
        <dbReference type="EMBL" id="KAG6404662.1"/>
    </source>
</evidence>
<keyword evidence="4" id="KW-1133">Transmembrane helix</keyword>
<name>A0A8X8X1H2_SALSN</name>
<keyword evidence="5" id="KW-0443">Lipid metabolism</keyword>
<evidence type="ECO:0000256" key="2">
    <source>
        <dbReference type="ARBA" id="ARBA00022516"/>
    </source>
</evidence>
<accession>A0A8X8X1H2</accession>
<evidence type="ECO:0000256" key="4">
    <source>
        <dbReference type="ARBA" id="ARBA00022989"/>
    </source>
</evidence>
<dbReference type="InterPro" id="IPR000462">
    <property type="entry name" value="CDP-OH_P_trans"/>
</dbReference>
<evidence type="ECO:0000256" key="1">
    <source>
        <dbReference type="ARBA" id="ARBA00004141"/>
    </source>
</evidence>
<dbReference type="PANTHER" id="PTHR14269">
    <property type="entry name" value="CDP-DIACYLGLYCEROL--GLYCEROL-3-PHOSPHATE 3-PHOSPHATIDYLTRANSFERASE-RELATED"/>
    <property type="match status" value="1"/>
</dbReference>
<keyword evidence="3" id="KW-0812">Transmembrane</keyword>
<dbReference type="GO" id="GO:0009941">
    <property type="term" value="C:chloroplast envelope"/>
    <property type="evidence" value="ECO:0007669"/>
    <property type="project" value="TreeGrafter"/>
</dbReference>
<keyword evidence="8" id="KW-1208">Phospholipid metabolism</keyword>
<gene>
    <name evidence="10" type="ORF">SASPL_136915</name>
</gene>
<keyword evidence="6" id="KW-0472">Membrane</keyword>
<dbReference type="GO" id="GO:0046474">
    <property type="term" value="P:glycerophospholipid biosynthetic process"/>
    <property type="evidence" value="ECO:0007669"/>
    <property type="project" value="TreeGrafter"/>
</dbReference>
<evidence type="ECO:0008006" key="12">
    <source>
        <dbReference type="Google" id="ProtNLM"/>
    </source>
</evidence>
<comment type="caution">
    <text evidence="10">The sequence shown here is derived from an EMBL/GenBank/DDBJ whole genome shotgun (WGS) entry which is preliminary data.</text>
</comment>
<dbReference type="Proteomes" id="UP000298416">
    <property type="component" value="Unassembled WGS sequence"/>
</dbReference>
<dbReference type="InterPro" id="IPR043130">
    <property type="entry name" value="CDP-OH_PTrfase_TM_dom"/>
</dbReference>
<feature type="region of interest" description="Disordered" evidence="9">
    <location>
        <begin position="1"/>
        <end position="26"/>
    </location>
</feature>
<organism evidence="10">
    <name type="scientific">Salvia splendens</name>
    <name type="common">Scarlet sage</name>
    <dbReference type="NCBI Taxonomy" id="180675"/>
    <lineage>
        <taxon>Eukaryota</taxon>
        <taxon>Viridiplantae</taxon>
        <taxon>Streptophyta</taxon>
        <taxon>Embryophyta</taxon>
        <taxon>Tracheophyta</taxon>
        <taxon>Spermatophyta</taxon>
        <taxon>Magnoliopsida</taxon>
        <taxon>eudicotyledons</taxon>
        <taxon>Gunneridae</taxon>
        <taxon>Pentapetalae</taxon>
        <taxon>asterids</taxon>
        <taxon>lamiids</taxon>
        <taxon>Lamiales</taxon>
        <taxon>Lamiaceae</taxon>
        <taxon>Nepetoideae</taxon>
        <taxon>Mentheae</taxon>
        <taxon>Salviinae</taxon>
        <taxon>Salvia</taxon>
        <taxon>Salvia subgen. Calosphace</taxon>
        <taxon>core Calosphace</taxon>
    </lineage>
</organism>
<keyword evidence="7" id="KW-0594">Phospholipid biosynthesis</keyword>
<evidence type="ECO:0000256" key="8">
    <source>
        <dbReference type="ARBA" id="ARBA00023264"/>
    </source>
</evidence>
<dbReference type="Gene3D" id="1.20.120.1760">
    <property type="match status" value="1"/>
</dbReference>
<evidence type="ECO:0000256" key="5">
    <source>
        <dbReference type="ARBA" id="ARBA00023098"/>
    </source>
</evidence>
<comment type="subcellular location">
    <subcellularLocation>
        <location evidence="1">Membrane</location>
        <topology evidence="1">Multi-pass membrane protein</topology>
    </subcellularLocation>
</comment>
<reference evidence="10" key="2">
    <citation type="submission" date="2020-08" db="EMBL/GenBank/DDBJ databases">
        <title>Plant Genome Project.</title>
        <authorList>
            <person name="Zhang R.-G."/>
        </authorList>
    </citation>
    <scope>NUCLEOTIDE SEQUENCE</scope>
    <source>
        <strain evidence="10">Huo1</strain>
        <tissue evidence="10">Leaf</tissue>
    </source>
</reference>
<evidence type="ECO:0000256" key="3">
    <source>
        <dbReference type="ARBA" id="ARBA00022692"/>
    </source>
</evidence>
<sequence length="167" mass="18202">MGGAVDGKMETETREESDLPTPPRKSSKLLTLPTILTIGRVAAIPILVYTATTDWLDGFLARKVKLGTPFGAILDPVAEKLMVATTLILLCTKPLDAGIFGHGPWLLTVPATAIICREYDWTFGLRYFKVGNCTVDQTSLCVGDDLLNFTSCELREDNDVAQLVKVD</sequence>
<evidence type="ECO:0000313" key="11">
    <source>
        <dbReference type="Proteomes" id="UP000298416"/>
    </source>
</evidence>
<dbReference type="Pfam" id="PF01066">
    <property type="entry name" value="CDP-OH_P_transf"/>
    <property type="match status" value="1"/>
</dbReference>
<evidence type="ECO:0000256" key="6">
    <source>
        <dbReference type="ARBA" id="ARBA00023136"/>
    </source>
</evidence>
<proteinExistence type="predicted"/>
<dbReference type="PANTHER" id="PTHR14269:SF62">
    <property type="entry name" value="CDP-DIACYLGLYCEROL--GLYCEROL-3-PHOSPHATE 3-PHOSPHATIDYLTRANSFERASE 1, CHLOROPLASTIC"/>
    <property type="match status" value="1"/>
</dbReference>
<dbReference type="EMBL" id="PNBA02000013">
    <property type="protein sequence ID" value="KAG6404662.1"/>
    <property type="molecule type" value="Genomic_DNA"/>
</dbReference>
<protein>
    <recommendedName>
        <fullName evidence="12">CDP-diacylglycerol--glycerol-3-phosphate 3-phosphatidyltransferase</fullName>
    </recommendedName>
</protein>
<keyword evidence="2" id="KW-0444">Lipid biosynthesis</keyword>
<reference evidence="10" key="1">
    <citation type="submission" date="2018-01" db="EMBL/GenBank/DDBJ databases">
        <authorList>
            <person name="Mao J.F."/>
        </authorList>
    </citation>
    <scope>NUCLEOTIDE SEQUENCE</scope>
    <source>
        <strain evidence="10">Huo1</strain>
        <tissue evidence="10">Leaf</tissue>
    </source>
</reference>
<dbReference type="AlphaFoldDB" id="A0A8X8X1H2"/>
<evidence type="ECO:0000256" key="9">
    <source>
        <dbReference type="SAM" id="MobiDB-lite"/>
    </source>
</evidence>